<reference evidence="2" key="1">
    <citation type="journal article" date="2022" name="Int. J. Mol. Sci.">
        <title>Draft Genome of Tanacetum Coccineum: Genomic Comparison of Closely Related Tanacetum-Family Plants.</title>
        <authorList>
            <person name="Yamashiro T."/>
            <person name="Shiraishi A."/>
            <person name="Nakayama K."/>
            <person name="Satake H."/>
        </authorList>
    </citation>
    <scope>NUCLEOTIDE SEQUENCE</scope>
</reference>
<organism evidence="2 3">
    <name type="scientific">Tanacetum coccineum</name>
    <dbReference type="NCBI Taxonomy" id="301880"/>
    <lineage>
        <taxon>Eukaryota</taxon>
        <taxon>Viridiplantae</taxon>
        <taxon>Streptophyta</taxon>
        <taxon>Embryophyta</taxon>
        <taxon>Tracheophyta</taxon>
        <taxon>Spermatophyta</taxon>
        <taxon>Magnoliopsida</taxon>
        <taxon>eudicotyledons</taxon>
        <taxon>Gunneridae</taxon>
        <taxon>Pentapetalae</taxon>
        <taxon>asterids</taxon>
        <taxon>campanulids</taxon>
        <taxon>Asterales</taxon>
        <taxon>Asteraceae</taxon>
        <taxon>Asteroideae</taxon>
        <taxon>Anthemideae</taxon>
        <taxon>Anthemidinae</taxon>
        <taxon>Tanacetum</taxon>
    </lineage>
</organism>
<feature type="region of interest" description="Disordered" evidence="1">
    <location>
        <begin position="53"/>
        <end position="74"/>
    </location>
</feature>
<reference evidence="2" key="2">
    <citation type="submission" date="2022-01" db="EMBL/GenBank/DDBJ databases">
        <authorList>
            <person name="Yamashiro T."/>
            <person name="Shiraishi A."/>
            <person name="Satake H."/>
            <person name="Nakayama K."/>
        </authorList>
    </citation>
    <scope>NUCLEOTIDE SEQUENCE</scope>
</reference>
<evidence type="ECO:0000313" key="3">
    <source>
        <dbReference type="Proteomes" id="UP001151760"/>
    </source>
</evidence>
<dbReference type="Proteomes" id="UP001151760">
    <property type="component" value="Unassembled WGS sequence"/>
</dbReference>
<keyword evidence="3" id="KW-1185">Reference proteome</keyword>
<gene>
    <name evidence="2" type="ORF">Tco_1016572</name>
</gene>
<proteinExistence type="predicted"/>
<evidence type="ECO:0000313" key="2">
    <source>
        <dbReference type="EMBL" id="GJT65092.1"/>
    </source>
</evidence>
<protein>
    <submittedName>
        <fullName evidence="2">Uncharacterized protein</fullName>
    </submittedName>
</protein>
<comment type="caution">
    <text evidence="2">The sequence shown here is derived from an EMBL/GenBank/DDBJ whole genome shotgun (WGS) entry which is preliminary data.</text>
</comment>
<dbReference type="EMBL" id="BQNB010017603">
    <property type="protein sequence ID" value="GJT65092.1"/>
    <property type="molecule type" value="Genomic_DNA"/>
</dbReference>
<name>A0ABQ5FRK6_9ASTR</name>
<evidence type="ECO:0000256" key="1">
    <source>
        <dbReference type="SAM" id="MobiDB-lite"/>
    </source>
</evidence>
<sequence length="74" mass="8676">MAYWKSMNLKKLVINDEMTDYVLEKCMNKWHVDDIISDKILNDLLKRKLEKQHHLKDDKKGHLKGAKGKGLLNG</sequence>
<accession>A0ABQ5FRK6</accession>